<dbReference type="GO" id="GO:0046872">
    <property type="term" value="F:metal ion binding"/>
    <property type="evidence" value="ECO:0007669"/>
    <property type="project" value="UniProtKB-KW"/>
</dbReference>
<comment type="similarity">
    <text evidence="1">Belongs to the metallo-beta-lactamase superfamily.</text>
</comment>
<dbReference type="Proteomes" id="UP000008392">
    <property type="component" value="Chromosome"/>
</dbReference>
<dbReference type="SUPFAM" id="SSF56281">
    <property type="entry name" value="Metallo-hydrolase/oxidoreductase"/>
    <property type="match status" value="1"/>
</dbReference>
<dbReference type="EMBL" id="CP002745">
    <property type="protein sequence ID" value="AEK60112.1"/>
    <property type="molecule type" value="Genomic_DNA"/>
</dbReference>
<accession>G0A839</accession>
<keyword evidence="7" id="KW-1185">Reference proteome</keyword>
<dbReference type="PANTHER" id="PTHR42978">
    <property type="entry name" value="QUORUM-QUENCHING LACTONASE YTNP-RELATED-RELATED"/>
    <property type="match status" value="1"/>
</dbReference>
<dbReference type="AlphaFoldDB" id="G0A839"/>
<dbReference type="Pfam" id="PF00753">
    <property type="entry name" value="Lactamase_B"/>
    <property type="match status" value="1"/>
</dbReference>
<evidence type="ECO:0000313" key="6">
    <source>
        <dbReference type="EMBL" id="AEK60112.1"/>
    </source>
</evidence>
<dbReference type="STRING" id="1005048.CFU_0274"/>
<keyword evidence="4" id="KW-0862">Zinc</keyword>
<evidence type="ECO:0000256" key="4">
    <source>
        <dbReference type="ARBA" id="ARBA00022833"/>
    </source>
</evidence>
<keyword evidence="3 6" id="KW-0378">Hydrolase</keyword>
<evidence type="ECO:0000256" key="2">
    <source>
        <dbReference type="ARBA" id="ARBA00022723"/>
    </source>
</evidence>
<evidence type="ECO:0000313" key="7">
    <source>
        <dbReference type="Proteomes" id="UP000008392"/>
    </source>
</evidence>
<proteinExistence type="inferred from homology"/>
<dbReference type="Gene3D" id="3.60.15.10">
    <property type="entry name" value="Ribonuclease Z/Hydroxyacylglutathione hydrolase-like"/>
    <property type="match status" value="1"/>
</dbReference>
<dbReference type="GO" id="GO:0016787">
    <property type="term" value="F:hydrolase activity"/>
    <property type="evidence" value="ECO:0007669"/>
    <property type="project" value="UniProtKB-KW"/>
</dbReference>
<dbReference type="InterPro" id="IPR051013">
    <property type="entry name" value="MBL_superfamily_lactonases"/>
</dbReference>
<dbReference type="eggNOG" id="COG0491">
    <property type="taxonomic scope" value="Bacteria"/>
</dbReference>
<dbReference type="CDD" id="cd07720">
    <property type="entry name" value="OPHC2-like_MBL-fold"/>
    <property type="match status" value="1"/>
</dbReference>
<evidence type="ECO:0000256" key="1">
    <source>
        <dbReference type="ARBA" id="ARBA00007749"/>
    </source>
</evidence>
<dbReference type="HOGENOM" id="CLU_056519_0_0_4"/>
<dbReference type="SMART" id="SM00849">
    <property type="entry name" value="Lactamase_B"/>
    <property type="match status" value="1"/>
</dbReference>
<reference evidence="6 7" key="5">
    <citation type="journal article" date="2011" name="ISME J.">
        <title>Dual transcriptional profiling of a bacterial/fungal confrontation: Collimonas fungivorans versus Aspergillus niger.</title>
        <authorList>
            <person name="Mela F."/>
            <person name="Fritsche K."/>
            <person name="de Boer W."/>
            <person name="van Veen J.A."/>
            <person name="de Graaff L.H."/>
            <person name="van den Berg M."/>
            <person name="Leveau J.H."/>
        </authorList>
    </citation>
    <scope>NUCLEOTIDE SEQUENCE [LARGE SCALE GENOMIC DNA]</scope>
    <source>
        <strain evidence="6 7">Ter331</strain>
    </source>
</reference>
<reference evidence="6 7" key="1">
    <citation type="journal article" date="2004" name="Environ. Microbiol.">
        <title>Phylogeny-function analysis of (meta)genomic libraries: screening for expression of ribosomal RNA genes by large-insert library fluorescent in situ hybridization (LIL-FISH).</title>
        <authorList>
            <person name="Leveau J.H."/>
            <person name="Gerards S."/>
            <person name="de Boer W."/>
            <person name="van Veen J.A."/>
        </authorList>
    </citation>
    <scope>NUCLEOTIDE SEQUENCE [LARGE SCALE GENOMIC DNA]</scope>
    <source>
        <strain evidence="6 7">Ter331</strain>
    </source>
</reference>
<gene>
    <name evidence="6" type="primary">mpd</name>
    <name evidence="6" type="ordered locus">CFU_0274</name>
</gene>
<dbReference type="KEGG" id="cfu:CFU_0274"/>
<keyword evidence="2" id="KW-0479">Metal-binding</keyword>
<dbReference type="InterPro" id="IPR036866">
    <property type="entry name" value="RibonucZ/Hydroxyglut_hydro"/>
</dbReference>
<name>G0A839_COLFT</name>
<sequence>MLSGNLTCKRQGVPQFANRHNAILTNPASREAYESQPMNHTSSPLRHLLHGTALAVSLALGTAAFPGAAFAAAPQVKTQAPGFYRVMLGDFEVTALSDGTVDLPVDKLLDEPAAKTTAALGKSFLHAPVETSVNGFLINTGTKLVLIDTGAGTLFGPTLGKLVASLQAAGYKPEQVDDIFLTHMHPDHLGGLAANGALVFPNATVHADQRDADFWLSKAKLEQASAESKGSFQGATASLTPYIAAGKFQPFDGSGEIVPGVKAWSSYGHTAGHTSYVVESKGQKLIVTGDLIHVGAVQFADPAVTIEFDTDKKTAAVARAKVFAAAAKEGALIGAAHISFPGLGHLRAAGKSWQWIPVNYSTELK</sequence>
<reference evidence="7" key="6">
    <citation type="submission" date="2011-05" db="EMBL/GenBank/DDBJ databases">
        <title>Complete sequence of Collimonas fungivorans Ter331.</title>
        <authorList>
            <person name="Leveau J.H."/>
        </authorList>
    </citation>
    <scope>NUCLEOTIDE SEQUENCE [LARGE SCALE GENOMIC DNA]</scope>
    <source>
        <strain evidence="7">Ter331</strain>
    </source>
</reference>
<evidence type="ECO:0000256" key="3">
    <source>
        <dbReference type="ARBA" id="ARBA00022801"/>
    </source>
</evidence>
<evidence type="ECO:0000259" key="5">
    <source>
        <dbReference type="SMART" id="SM00849"/>
    </source>
</evidence>
<reference evidence="6 7" key="2">
    <citation type="journal article" date="2006" name="J. Microbiol. Methods">
        <title>Genomic flank-sequencing of plasposon insertion sites for rapid identification of functional genes.</title>
        <authorList>
            <person name="Leveau J.H."/>
            <person name="Gerards S."/>
            <person name="Fritsche K."/>
            <person name="Zondag G."/>
            <person name="van Veen J.A."/>
        </authorList>
    </citation>
    <scope>NUCLEOTIDE SEQUENCE [LARGE SCALE GENOMIC DNA]</scope>
    <source>
        <strain evidence="6 7">Ter331</strain>
    </source>
</reference>
<reference evidence="6 7" key="3">
    <citation type="journal article" date="2008" name="FEMS Microbiol. Ecol.">
        <title>Identification and characterization of genes underlying chitinolysis in Collimonas fungivorans Ter331.</title>
        <authorList>
            <person name="Fritsche K."/>
            <person name="de Boer W."/>
            <person name="Gerards S."/>
            <person name="van den Berg M."/>
            <person name="van Veen J.A."/>
            <person name="Leveau J.H."/>
        </authorList>
    </citation>
    <scope>NUCLEOTIDE SEQUENCE [LARGE SCALE GENOMIC DNA]</scope>
    <source>
        <strain evidence="6 7">Ter331</strain>
    </source>
</reference>
<dbReference type="PANTHER" id="PTHR42978:SF6">
    <property type="entry name" value="QUORUM-QUENCHING LACTONASE YTNP-RELATED"/>
    <property type="match status" value="1"/>
</dbReference>
<feature type="domain" description="Metallo-beta-lactamase" evidence="5">
    <location>
        <begin position="132"/>
        <end position="337"/>
    </location>
</feature>
<protein>
    <submittedName>
        <fullName evidence="6">Organophosphate pesticide hydrolase</fullName>
        <ecNumber evidence="6">3.5.-.-</ecNumber>
    </submittedName>
</protein>
<dbReference type="InterPro" id="IPR001279">
    <property type="entry name" value="Metallo-B-lactamas"/>
</dbReference>
<reference evidence="6 7" key="4">
    <citation type="journal article" date="2010" name="Environ. Microbiol.">
        <title>The bacterial genus Collimonas: mycophagy, weathering and other adaptive solutions to life in oligotrophic soil environments.</title>
        <authorList>
            <person name="Leveau J.H."/>
            <person name="Uroz S."/>
            <person name="de Boer W."/>
        </authorList>
    </citation>
    <scope>NUCLEOTIDE SEQUENCE [LARGE SCALE GENOMIC DNA]</scope>
    <source>
        <strain evidence="6 7">Ter331</strain>
    </source>
</reference>
<dbReference type="EC" id="3.5.-.-" evidence="6"/>
<organism evidence="6 7">
    <name type="scientific">Collimonas fungivorans (strain Ter331)</name>
    <dbReference type="NCBI Taxonomy" id="1005048"/>
    <lineage>
        <taxon>Bacteria</taxon>
        <taxon>Pseudomonadati</taxon>
        <taxon>Pseudomonadota</taxon>
        <taxon>Betaproteobacteria</taxon>
        <taxon>Burkholderiales</taxon>
        <taxon>Oxalobacteraceae</taxon>
        <taxon>Collimonas</taxon>
    </lineage>
</organism>